<dbReference type="GO" id="GO:0003729">
    <property type="term" value="F:mRNA binding"/>
    <property type="evidence" value="ECO:0007669"/>
    <property type="project" value="TreeGrafter"/>
</dbReference>
<accession>A0A4D6X3F4</accession>
<keyword evidence="4" id="KW-0934">Plastid</keyword>
<organism evidence="4">
    <name type="scientific">Pterothamnion crispum</name>
    <dbReference type="NCBI Taxonomy" id="1550583"/>
    <lineage>
        <taxon>Eukaryota</taxon>
        <taxon>Rhodophyta</taxon>
        <taxon>Florideophyceae</taxon>
        <taxon>Rhodymeniophycidae</taxon>
        <taxon>Ceramiales</taxon>
        <taxon>Ceramiaceae</taxon>
        <taxon>Pterothamnion</taxon>
    </lineage>
</organism>
<dbReference type="InterPro" id="IPR005822">
    <property type="entry name" value="Ribosomal_uL13"/>
</dbReference>
<dbReference type="Pfam" id="PF00572">
    <property type="entry name" value="Ribosomal_L13"/>
    <property type="match status" value="1"/>
</dbReference>
<dbReference type="PIRSF" id="PIRSF002181">
    <property type="entry name" value="Ribosomal_L13"/>
    <property type="match status" value="1"/>
</dbReference>
<dbReference type="HAMAP" id="MF_01366">
    <property type="entry name" value="Ribosomal_uL13"/>
    <property type="match status" value="1"/>
</dbReference>
<evidence type="ECO:0000256" key="1">
    <source>
        <dbReference type="ARBA" id="ARBA00006227"/>
    </source>
</evidence>
<reference evidence="4" key="1">
    <citation type="journal article" date="2019" name="Mol. Phylogenet. Evol.">
        <title>Morphological evolution and classification of the red algal order Ceramiales inferred using plastid phylogenomics.</title>
        <authorList>
            <person name="Diaz-Tapia P."/>
            <person name="Pasella M.M."/>
            <person name="Verbruggen H."/>
            <person name="Maggs C.A."/>
        </authorList>
    </citation>
    <scope>NUCLEOTIDE SEQUENCE</scope>
    <source>
        <strain evidence="4">29588_5</strain>
    </source>
</reference>
<dbReference type="EMBL" id="MK814723">
    <property type="protein sequence ID" value="QCI08255.1"/>
    <property type="molecule type" value="Genomic_DNA"/>
</dbReference>
<reference evidence="4" key="2">
    <citation type="submission" date="2019-04" db="EMBL/GenBank/DDBJ databases">
        <authorList>
            <person name="Pasella M."/>
        </authorList>
    </citation>
    <scope>NUCLEOTIDE SEQUENCE</scope>
    <source>
        <strain evidence="4">29588_5</strain>
    </source>
</reference>
<evidence type="ECO:0000256" key="3">
    <source>
        <dbReference type="ARBA" id="ARBA00023274"/>
    </source>
</evidence>
<dbReference type="PANTHER" id="PTHR11545:SF2">
    <property type="entry name" value="LARGE RIBOSOMAL SUBUNIT PROTEIN UL13M"/>
    <property type="match status" value="1"/>
</dbReference>
<proteinExistence type="inferred from homology"/>
<dbReference type="InterPro" id="IPR036899">
    <property type="entry name" value="Ribosomal_uL13_sf"/>
</dbReference>
<comment type="similarity">
    <text evidence="1">Belongs to the universal ribosomal protein uL13 family.</text>
</comment>
<dbReference type="PANTHER" id="PTHR11545">
    <property type="entry name" value="RIBOSOMAL PROTEIN L13"/>
    <property type="match status" value="1"/>
</dbReference>
<protein>
    <submittedName>
        <fullName evidence="4">Ribosomal protein L13</fullName>
    </submittedName>
</protein>
<dbReference type="GO" id="GO:0006412">
    <property type="term" value="P:translation"/>
    <property type="evidence" value="ECO:0007669"/>
    <property type="project" value="InterPro"/>
</dbReference>
<sequence length="145" mass="16768">MDTNKTYIQSQNKENQWYIIDAKNQNLGRLSTEITTILLGKKNITYTPYTINKAYVIVTNSKLISVTGLKKEQKLYKRHSGRPGSLKVETLNELQERLPNRIIEQSVKGMLPKSPLGRQLFRQLKIYEHSQHPHKAQKPNAIILN</sequence>
<geneLocation type="plastid" evidence="4"/>
<dbReference type="NCBIfam" id="TIGR01066">
    <property type="entry name" value="rplM_bact"/>
    <property type="match status" value="1"/>
</dbReference>
<evidence type="ECO:0000313" key="4">
    <source>
        <dbReference type="EMBL" id="QCI08255.1"/>
    </source>
</evidence>
<name>A0A4D6X3F4_9FLOR</name>
<dbReference type="GO" id="GO:0003735">
    <property type="term" value="F:structural constituent of ribosome"/>
    <property type="evidence" value="ECO:0007669"/>
    <property type="project" value="InterPro"/>
</dbReference>
<keyword evidence="2 4" id="KW-0689">Ribosomal protein</keyword>
<dbReference type="CDD" id="cd00392">
    <property type="entry name" value="Ribosomal_L13"/>
    <property type="match status" value="1"/>
</dbReference>
<keyword evidence="3" id="KW-0687">Ribonucleoprotein</keyword>
<dbReference type="Gene3D" id="3.90.1180.10">
    <property type="entry name" value="Ribosomal protein L13"/>
    <property type="match status" value="1"/>
</dbReference>
<dbReference type="GO" id="GO:0017148">
    <property type="term" value="P:negative regulation of translation"/>
    <property type="evidence" value="ECO:0007669"/>
    <property type="project" value="TreeGrafter"/>
</dbReference>
<dbReference type="GO" id="GO:0022625">
    <property type="term" value="C:cytosolic large ribosomal subunit"/>
    <property type="evidence" value="ECO:0007669"/>
    <property type="project" value="TreeGrafter"/>
</dbReference>
<dbReference type="SUPFAM" id="SSF52161">
    <property type="entry name" value="Ribosomal protein L13"/>
    <property type="match status" value="1"/>
</dbReference>
<dbReference type="AlphaFoldDB" id="A0A4D6X3F4"/>
<gene>
    <name evidence="4" type="primary">rpl13</name>
</gene>
<dbReference type="InterPro" id="IPR005823">
    <property type="entry name" value="Ribosomal_uL13_bac-type"/>
</dbReference>
<evidence type="ECO:0000256" key="2">
    <source>
        <dbReference type="ARBA" id="ARBA00022980"/>
    </source>
</evidence>